<protein>
    <submittedName>
        <fullName evidence="4">Putative transcriptional regulatory protein pdtaR</fullName>
    </submittedName>
</protein>
<keyword evidence="1" id="KW-0597">Phosphoprotein</keyword>
<dbReference type="InterPro" id="IPR036388">
    <property type="entry name" value="WH-like_DNA-bd_sf"/>
</dbReference>
<dbReference type="InterPro" id="IPR008327">
    <property type="entry name" value="Sig_transdc_resp-reg_antiterm"/>
</dbReference>
<dbReference type="Gene3D" id="3.40.50.2300">
    <property type="match status" value="1"/>
</dbReference>
<evidence type="ECO:0000259" key="2">
    <source>
        <dbReference type="PROSITE" id="PS50110"/>
    </source>
</evidence>
<dbReference type="GO" id="GO:0003723">
    <property type="term" value="F:RNA binding"/>
    <property type="evidence" value="ECO:0007669"/>
    <property type="project" value="InterPro"/>
</dbReference>
<dbReference type="InterPro" id="IPR011006">
    <property type="entry name" value="CheY-like_superfamily"/>
</dbReference>
<gene>
    <name evidence="4" type="primary">pdtaR</name>
    <name evidence="4" type="ORF">PEV8663_00790</name>
</gene>
<reference evidence="4 5" key="1">
    <citation type="submission" date="2017-05" db="EMBL/GenBank/DDBJ databases">
        <authorList>
            <person name="Song R."/>
            <person name="Chenine A.L."/>
            <person name="Ruprecht R.M."/>
        </authorList>
    </citation>
    <scope>NUCLEOTIDE SEQUENCE [LARGE SCALE GENOMIC DNA]</scope>
    <source>
        <strain evidence="4 5">CECT 8663</strain>
    </source>
</reference>
<evidence type="ECO:0000313" key="4">
    <source>
        <dbReference type="EMBL" id="SMX36384.1"/>
    </source>
</evidence>
<evidence type="ECO:0000256" key="1">
    <source>
        <dbReference type="PROSITE-ProRule" id="PRU00169"/>
    </source>
</evidence>
<dbReference type="SMART" id="SM01012">
    <property type="entry name" value="ANTAR"/>
    <property type="match status" value="1"/>
</dbReference>
<dbReference type="PROSITE" id="PS50921">
    <property type="entry name" value="ANTAR"/>
    <property type="match status" value="1"/>
</dbReference>
<dbReference type="AlphaFoldDB" id="A0A238K1Y6"/>
<sequence>MLRCSFTSARETGVCEIMPSQLSIVVVEADRDRALQIVDSLRTAGEYEIRVISEPTGLARQIQQHNPDMVLIDIENPSRDMLEELTLASGPKERAVAMFVDRSAAGLSAAAIEAGVSAYVVGGMMPERITPVLEAAIARFRLFQRMRTELAETKRALEDRKVIDRAKGMIMKARGVNEEQAYALLRKAAMDQNRRLAEVAQALVSSAGLLL</sequence>
<feature type="domain" description="ANTAR" evidence="3">
    <location>
        <begin position="143"/>
        <end position="204"/>
    </location>
</feature>
<dbReference type="Gene3D" id="1.10.10.10">
    <property type="entry name" value="Winged helix-like DNA-binding domain superfamily/Winged helix DNA-binding domain"/>
    <property type="match status" value="1"/>
</dbReference>
<dbReference type="PROSITE" id="PS50110">
    <property type="entry name" value="RESPONSE_REGULATORY"/>
    <property type="match status" value="1"/>
</dbReference>
<dbReference type="GO" id="GO:0000160">
    <property type="term" value="P:phosphorelay signal transduction system"/>
    <property type="evidence" value="ECO:0007669"/>
    <property type="project" value="InterPro"/>
</dbReference>
<dbReference type="Pfam" id="PF03861">
    <property type="entry name" value="ANTAR"/>
    <property type="match status" value="1"/>
</dbReference>
<feature type="modified residue" description="4-aspartylphosphate" evidence="1">
    <location>
        <position position="73"/>
    </location>
</feature>
<dbReference type="PIRSF" id="PIRSF036382">
    <property type="entry name" value="RR_antiterm"/>
    <property type="match status" value="1"/>
</dbReference>
<dbReference type="SUPFAM" id="SSF52172">
    <property type="entry name" value="CheY-like"/>
    <property type="match status" value="1"/>
</dbReference>
<dbReference type="Proteomes" id="UP000220836">
    <property type="component" value="Unassembled WGS sequence"/>
</dbReference>
<proteinExistence type="predicted"/>
<keyword evidence="5" id="KW-1185">Reference proteome</keyword>
<dbReference type="InterPro" id="IPR005561">
    <property type="entry name" value="ANTAR"/>
</dbReference>
<dbReference type="EMBL" id="FXYH01000002">
    <property type="protein sequence ID" value="SMX36384.1"/>
    <property type="molecule type" value="Genomic_DNA"/>
</dbReference>
<dbReference type="InterPro" id="IPR001789">
    <property type="entry name" value="Sig_transdc_resp-reg_receiver"/>
</dbReference>
<feature type="domain" description="Response regulatory" evidence="2">
    <location>
        <begin position="23"/>
        <end position="137"/>
    </location>
</feature>
<organism evidence="4 5">
    <name type="scientific">Pelagimonas varians</name>
    <dbReference type="NCBI Taxonomy" id="696760"/>
    <lineage>
        <taxon>Bacteria</taxon>
        <taxon>Pseudomonadati</taxon>
        <taxon>Pseudomonadota</taxon>
        <taxon>Alphaproteobacteria</taxon>
        <taxon>Rhodobacterales</taxon>
        <taxon>Roseobacteraceae</taxon>
        <taxon>Pelagimonas</taxon>
    </lineage>
</organism>
<accession>A0A238K1Y6</accession>
<name>A0A238K1Y6_9RHOB</name>
<evidence type="ECO:0000313" key="5">
    <source>
        <dbReference type="Proteomes" id="UP000220836"/>
    </source>
</evidence>
<evidence type="ECO:0000259" key="3">
    <source>
        <dbReference type="PROSITE" id="PS50921"/>
    </source>
</evidence>